<keyword evidence="2" id="KW-0934">Plastid</keyword>
<dbReference type="GeneID" id="32880139"/>
<dbReference type="InterPro" id="IPR027434">
    <property type="entry name" value="Homing_endonucl"/>
</dbReference>
<dbReference type="SUPFAM" id="SSF55608">
    <property type="entry name" value="Homing endonucleases"/>
    <property type="match status" value="1"/>
</dbReference>
<dbReference type="EMBL" id="KY114064">
    <property type="protein sequence ID" value="ARK36702.1"/>
    <property type="molecule type" value="Genomic_DNA"/>
</dbReference>
<evidence type="ECO:0000259" key="1">
    <source>
        <dbReference type="Pfam" id="PF03161"/>
    </source>
</evidence>
<dbReference type="GeneID" id="32880224"/>
<protein>
    <recommendedName>
        <fullName evidence="1">Homing endonuclease LAGLIDADG domain-containing protein</fullName>
    </recommendedName>
</protein>
<gene>
    <name evidence="2" type="primary">orf275</name>
</gene>
<dbReference type="GO" id="GO:0004519">
    <property type="term" value="F:endonuclease activity"/>
    <property type="evidence" value="ECO:0007669"/>
    <property type="project" value="InterPro"/>
</dbReference>
<evidence type="ECO:0000313" key="2">
    <source>
        <dbReference type="EMBL" id="ARK36702.1"/>
    </source>
</evidence>
<feature type="domain" description="Homing endonuclease LAGLIDADG" evidence="1">
    <location>
        <begin position="71"/>
        <end position="226"/>
    </location>
</feature>
<dbReference type="InterPro" id="IPR004860">
    <property type="entry name" value="LAGLIDADG_dom"/>
</dbReference>
<sequence>MQHIQQSVQRLGMSLSNSLPSVLSSLNYAPTILDAREALIKNGLTKGNNRHVNAYKKLLPDTLPPEVFDWCVGLLLSDATLQKNISAKNPAARIKIQQSMAHRELIEVTQELLKPWIFSIGDKSQTMLEIATIQHKAFLPLIDVFHDYQTPIKASACVYKKPQPSIKDHLTPICVAAWYMGDGNLAGRACNFHTEGFLKEGTELLAQLLTEIYGWETRVIDAGYSDYLGHSMHMLQVRSYSSDEVAKVLTPFMLDSFKYKIPLPRIRKKRAPLCG</sequence>
<dbReference type="RefSeq" id="YP_009364104.1">
    <property type="nucleotide sequence ID" value="NC_034654.1"/>
</dbReference>
<dbReference type="AlphaFoldDB" id="A0A1W6F7N5"/>
<proteinExistence type="predicted"/>
<accession>A0A1W6F7N5</accession>
<keyword evidence="2" id="KW-0150">Chloroplast</keyword>
<reference evidence="2" key="1">
    <citation type="journal article" date="2017" name="PeerJ">
        <title>lastomes of the green algae Hydrodictyon reticulatum and Pediastrum duplex (Sphaeropleales, Chlorophyceae).</title>
        <authorList>
            <person name="McManus H.A."/>
            <person name="Sanchez D."/>
            <person name="Karol K.G."/>
        </authorList>
    </citation>
    <scope>NUCLEOTIDE SEQUENCE</scope>
</reference>
<dbReference type="EMBL" id="KY114064">
    <property type="protein sequence ID" value="ARK36699.1"/>
    <property type="molecule type" value="Genomic_DNA"/>
</dbReference>
<geneLocation type="chloroplast" evidence="2"/>
<name>A0A1W6F7N5_PEDDU</name>
<organism evidence="2">
    <name type="scientific">Pediastrum duplex</name>
    <name type="common">Green alga</name>
    <dbReference type="NCBI Taxonomy" id="3105"/>
    <lineage>
        <taxon>Eukaryota</taxon>
        <taxon>Viridiplantae</taxon>
        <taxon>Chlorophyta</taxon>
        <taxon>core chlorophytes</taxon>
        <taxon>Chlorophyceae</taxon>
        <taxon>CS clade</taxon>
        <taxon>Sphaeropleales</taxon>
        <taxon>Hydrodictyaceae</taxon>
        <taxon>Pediastrum</taxon>
    </lineage>
</organism>
<dbReference type="Pfam" id="PF03161">
    <property type="entry name" value="LAGLIDADG_2"/>
    <property type="match status" value="1"/>
</dbReference>
<dbReference type="Gene3D" id="3.10.28.10">
    <property type="entry name" value="Homing endonucleases"/>
    <property type="match status" value="2"/>
</dbReference>
<dbReference type="RefSeq" id="YP_009364048.1">
    <property type="nucleotide sequence ID" value="NC_034654.1"/>
</dbReference>